<reference evidence="2 3" key="1">
    <citation type="submission" date="2024-09" db="EMBL/GenBank/DDBJ databases">
        <title>A chromosome-level genome assembly of Gray's grenadier anchovy, Coilia grayii.</title>
        <authorList>
            <person name="Fu Z."/>
        </authorList>
    </citation>
    <scope>NUCLEOTIDE SEQUENCE [LARGE SCALE GENOMIC DNA]</scope>
    <source>
        <strain evidence="2">G4</strain>
        <tissue evidence="2">Muscle</tissue>
    </source>
</reference>
<dbReference type="SUPFAM" id="SSF54117">
    <property type="entry name" value="Interleukin 8-like chemokines"/>
    <property type="match status" value="1"/>
</dbReference>
<evidence type="ECO:0000256" key="1">
    <source>
        <dbReference type="SAM" id="MobiDB-lite"/>
    </source>
</evidence>
<protein>
    <recommendedName>
        <fullName evidence="4">Chemokine interleukin-8-like domain-containing protein</fullName>
    </recommendedName>
</protein>
<keyword evidence="3" id="KW-1185">Reference proteome</keyword>
<feature type="compositionally biased region" description="Low complexity" evidence="1">
    <location>
        <begin position="94"/>
        <end position="106"/>
    </location>
</feature>
<proteinExistence type="predicted"/>
<name>A0ABD1JJB3_9TELE</name>
<evidence type="ECO:0000313" key="3">
    <source>
        <dbReference type="Proteomes" id="UP001591681"/>
    </source>
</evidence>
<evidence type="ECO:0008006" key="4">
    <source>
        <dbReference type="Google" id="ProtNLM"/>
    </source>
</evidence>
<dbReference type="AlphaFoldDB" id="A0ABD1JJB3"/>
<dbReference type="Gene3D" id="2.40.50.40">
    <property type="match status" value="1"/>
</dbReference>
<accession>A0ABD1JJB3</accession>
<comment type="caution">
    <text evidence="2">The sequence shown here is derived from an EMBL/GenBank/DDBJ whole genome shotgun (WGS) entry which is preliminary data.</text>
</comment>
<dbReference type="EMBL" id="JBHFQA010000015">
    <property type="protein sequence ID" value="KAL2086725.1"/>
    <property type="molecule type" value="Genomic_DNA"/>
</dbReference>
<feature type="region of interest" description="Disordered" evidence="1">
    <location>
        <begin position="92"/>
        <end position="115"/>
    </location>
</feature>
<dbReference type="Proteomes" id="UP001591681">
    <property type="component" value="Unassembled WGS sequence"/>
</dbReference>
<evidence type="ECO:0000313" key="2">
    <source>
        <dbReference type="EMBL" id="KAL2086725.1"/>
    </source>
</evidence>
<dbReference type="InterPro" id="IPR036048">
    <property type="entry name" value="Interleukin_8-like_sf"/>
</dbReference>
<sequence>MRPRRKQSVVSLLPTITEVQESSASRVCHAHSATLEDYLDSMRVLSQHPPWYAHGTTHTTTITTTATAALHPQPCRQLPARMPTPRQAKYPVMASLSSSSSSSLPAPSSPPPCVSTDPSLALALVAVGPESISLTLAEVPTLAMSPQQTQPSDGRAWWWPHQDPLGWLFTQSQGEAAVASAPMPLGESVPDASLLIASSTSSSSSSTTRLLPPATTFTMALLPKALCMFGVLLAVCLQFSNSHRLPLLCKCGTTISKFHPQNIEDFTIDERTDRCGTEILLRTNLPRAPVICLDPRERQGQKFLNCWTNTIQRDESRKAECLRRAPKPTTGVETRTEAGNRVTKELLFPTSTPHSTPTTTSS</sequence>
<gene>
    <name evidence="2" type="ORF">ACEWY4_017784</name>
</gene>
<organism evidence="2 3">
    <name type="scientific">Coilia grayii</name>
    <name type="common">Gray's grenadier anchovy</name>
    <dbReference type="NCBI Taxonomy" id="363190"/>
    <lineage>
        <taxon>Eukaryota</taxon>
        <taxon>Metazoa</taxon>
        <taxon>Chordata</taxon>
        <taxon>Craniata</taxon>
        <taxon>Vertebrata</taxon>
        <taxon>Euteleostomi</taxon>
        <taxon>Actinopterygii</taxon>
        <taxon>Neopterygii</taxon>
        <taxon>Teleostei</taxon>
        <taxon>Clupei</taxon>
        <taxon>Clupeiformes</taxon>
        <taxon>Clupeoidei</taxon>
        <taxon>Engraulidae</taxon>
        <taxon>Coilinae</taxon>
        <taxon>Coilia</taxon>
    </lineage>
</organism>